<evidence type="ECO:0000313" key="1">
    <source>
        <dbReference type="EMBL" id="MBW4564571.1"/>
    </source>
</evidence>
<evidence type="ECO:0000313" key="2">
    <source>
        <dbReference type="Proteomes" id="UP000715781"/>
    </source>
</evidence>
<dbReference type="AlphaFoldDB" id="A0A951UIZ2"/>
<name>A0A951UIZ2_9NOST</name>
<comment type="caution">
    <text evidence="1">The sequence shown here is derived from an EMBL/GenBank/DDBJ whole genome shotgun (WGS) entry which is preliminary data.</text>
</comment>
<reference evidence="1" key="2">
    <citation type="journal article" date="2022" name="Microbiol. Resour. Announc.">
        <title>Metagenome Sequencing to Explore Phylogenomics of Terrestrial Cyanobacteria.</title>
        <authorList>
            <person name="Ward R.D."/>
            <person name="Stajich J.E."/>
            <person name="Johansen J.R."/>
            <person name="Huntemann M."/>
            <person name="Clum A."/>
            <person name="Foster B."/>
            <person name="Foster B."/>
            <person name="Roux S."/>
            <person name="Palaniappan K."/>
            <person name="Varghese N."/>
            <person name="Mukherjee S."/>
            <person name="Reddy T.B.K."/>
            <person name="Daum C."/>
            <person name="Copeland A."/>
            <person name="Chen I.A."/>
            <person name="Ivanova N.N."/>
            <person name="Kyrpides N.C."/>
            <person name="Shapiro N."/>
            <person name="Eloe-Fadrosh E.A."/>
            <person name="Pietrasiak N."/>
        </authorList>
    </citation>
    <scope>NUCLEOTIDE SEQUENCE</scope>
    <source>
        <strain evidence="1">JT2-VF2</strain>
    </source>
</reference>
<reference evidence="1" key="1">
    <citation type="submission" date="2021-05" db="EMBL/GenBank/DDBJ databases">
        <authorList>
            <person name="Pietrasiak N."/>
            <person name="Ward R."/>
            <person name="Stajich J.E."/>
            <person name="Kurbessoian T."/>
        </authorList>
    </citation>
    <scope>NUCLEOTIDE SEQUENCE</scope>
    <source>
        <strain evidence="1">JT2-VF2</strain>
    </source>
</reference>
<dbReference type="Proteomes" id="UP000715781">
    <property type="component" value="Unassembled WGS sequence"/>
</dbReference>
<dbReference type="EMBL" id="JAHHHN010000023">
    <property type="protein sequence ID" value="MBW4564571.1"/>
    <property type="molecule type" value="Genomic_DNA"/>
</dbReference>
<protein>
    <submittedName>
        <fullName evidence="1">DUF4367 domain-containing protein</fullName>
    </submittedName>
</protein>
<organism evidence="1 2">
    <name type="scientific">Mojavia pulchra JT2-VF2</name>
    <dbReference type="NCBI Taxonomy" id="287848"/>
    <lineage>
        <taxon>Bacteria</taxon>
        <taxon>Bacillati</taxon>
        <taxon>Cyanobacteriota</taxon>
        <taxon>Cyanophyceae</taxon>
        <taxon>Nostocales</taxon>
        <taxon>Nostocaceae</taxon>
    </lineage>
</organism>
<gene>
    <name evidence="1" type="ORF">KME32_26270</name>
</gene>
<proteinExistence type="predicted"/>
<sequence>MRNQWLKCLIETMGIGVGLLLWSAPAIAEPAPVIRPLLNDIHHKLPKDLLVRLPASLPDGSTQLYPYLDSNKQGLRIMFGTTPDCGKSKAPNHCTIGGLGIFPQDFQGWQLQSDNLTPIDIGNGIQGYTFTRGQGRSTNRLITWEQDGVRYVIGAIEAVVSQNDLLKIARSMVTEPPIAPTPQEK</sequence>
<accession>A0A951UIZ2</accession>